<dbReference type="AlphaFoldDB" id="A0A9X2RJ93"/>
<name>A0A9X2RJ93_9PROT</name>
<protein>
    <submittedName>
        <fullName evidence="1">TIGR04282 family arsenosugar biosynthesis glycosyltransferase</fullName>
    </submittedName>
</protein>
<dbReference type="InterPro" id="IPR029044">
    <property type="entry name" value="Nucleotide-diphossugar_trans"/>
</dbReference>
<evidence type="ECO:0000313" key="1">
    <source>
        <dbReference type="EMBL" id="MCQ8184443.1"/>
    </source>
</evidence>
<sequence>MSVRVVIMARYPVAGQCKTRLMPALGPEGAADMHRRLAERTVERVRQSGLHFELWGTGGSAQDFASWLGDVPFREQPGGDLGQRLEAAGSPYPVIYLGTDCPGIEPGYLREAAAHLDGGRAVLGPAHDGGYWTLGLPQAVPSVLSDMPWGTEHVYELTLQRLRAAGQEVVLLPMLHDIDRPEDLVHFAAEPA</sequence>
<dbReference type="NCBIfam" id="TIGR04282">
    <property type="entry name" value="glyco_like_cofC"/>
    <property type="match status" value="1"/>
</dbReference>
<comment type="caution">
    <text evidence="1">The sequence shown here is derived from an EMBL/GenBank/DDBJ whole genome shotgun (WGS) entry which is preliminary data.</text>
</comment>
<dbReference type="PANTHER" id="PTHR36529">
    <property type="entry name" value="SLL1095 PROTEIN"/>
    <property type="match status" value="1"/>
</dbReference>
<keyword evidence="2" id="KW-1185">Reference proteome</keyword>
<dbReference type="InterPro" id="IPR018641">
    <property type="entry name" value="Trfase_1_rSAM/seldom-assoc"/>
</dbReference>
<proteinExistence type="predicted"/>
<accession>A0A9X2RJ93</accession>
<dbReference type="PANTHER" id="PTHR36529:SF1">
    <property type="entry name" value="GLYCOSYLTRANSFERASE"/>
    <property type="match status" value="1"/>
</dbReference>
<dbReference type="RefSeq" id="WP_256618259.1">
    <property type="nucleotide sequence ID" value="NZ_JANIBC010000002.1"/>
</dbReference>
<dbReference type="Proteomes" id="UP001142610">
    <property type="component" value="Unassembled WGS sequence"/>
</dbReference>
<reference evidence="1" key="1">
    <citation type="submission" date="2022-07" db="EMBL/GenBank/DDBJ databases">
        <title>Parvularcula maris sp. nov., an algicidal bacterium isolated from seawater.</title>
        <authorList>
            <person name="Li F."/>
        </authorList>
    </citation>
    <scope>NUCLEOTIDE SEQUENCE</scope>
    <source>
        <strain evidence="1">BGMRC 0090</strain>
    </source>
</reference>
<gene>
    <name evidence="1" type="ORF">NOG11_03500</name>
</gene>
<evidence type="ECO:0000313" key="2">
    <source>
        <dbReference type="Proteomes" id="UP001142610"/>
    </source>
</evidence>
<dbReference type="EMBL" id="JANIBC010000002">
    <property type="protein sequence ID" value="MCQ8184443.1"/>
    <property type="molecule type" value="Genomic_DNA"/>
</dbReference>
<dbReference type="Pfam" id="PF09837">
    <property type="entry name" value="DUF2064"/>
    <property type="match status" value="1"/>
</dbReference>
<dbReference type="Gene3D" id="3.90.550.10">
    <property type="entry name" value="Spore Coat Polysaccharide Biosynthesis Protein SpsA, Chain A"/>
    <property type="match status" value="1"/>
</dbReference>
<dbReference type="SUPFAM" id="SSF53448">
    <property type="entry name" value="Nucleotide-diphospho-sugar transferases"/>
    <property type="match status" value="1"/>
</dbReference>
<organism evidence="1 2">
    <name type="scientific">Parvularcula maris</name>
    <dbReference type="NCBI Taxonomy" id="2965077"/>
    <lineage>
        <taxon>Bacteria</taxon>
        <taxon>Pseudomonadati</taxon>
        <taxon>Pseudomonadota</taxon>
        <taxon>Alphaproteobacteria</taxon>
        <taxon>Parvularculales</taxon>
        <taxon>Parvularculaceae</taxon>
        <taxon>Parvularcula</taxon>
    </lineage>
</organism>